<organism evidence="2 3">
    <name type="scientific">Sediminicola luteus</name>
    <dbReference type="NCBI Taxonomy" id="319238"/>
    <lineage>
        <taxon>Bacteria</taxon>
        <taxon>Pseudomonadati</taxon>
        <taxon>Bacteroidota</taxon>
        <taxon>Flavobacteriia</taxon>
        <taxon>Flavobacteriales</taxon>
        <taxon>Flavobacteriaceae</taxon>
        <taxon>Sediminicola</taxon>
    </lineage>
</organism>
<dbReference type="Proteomes" id="UP000219559">
    <property type="component" value="Unassembled WGS sequence"/>
</dbReference>
<name>A0A2A4G8C9_9FLAO</name>
<accession>A0A2A4G8C9</accession>
<feature type="chain" id="PRO_5012020030" description="DUF4249 domain-containing protein" evidence="1">
    <location>
        <begin position="23"/>
        <end position="274"/>
    </location>
</feature>
<keyword evidence="3" id="KW-1185">Reference proteome</keyword>
<reference evidence="2 3" key="1">
    <citation type="submission" date="2017-04" db="EMBL/GenBank/DDBJ databases">
        <title>A new member of the family Flavobacteriaceae isolated from ascidians.</title>
        <authorList>
            <person name="Chen L."/>
        </authorList>
    </citation>
    <scope>NUCLEOTIDE SEQUENCE [LARGE SCALE GENOMIC DNA]</scope>
    <source>
        <strain evidence="2 3">HQA918</strain>
    </source>
</reference>
<keyword evidence="1" id="KW-0732">Signal</keyword>
<dbReference type="EMBL" id="NBWU01000003">
    <property type="protein sequence ID" value="PCE64230.1"/>
    <property type="molecule type" value="Genomic_DNA"/>
</dbReference>
<comment type="caution">
    <text evidence="2">The sequence shown here is derived from an EMBL/GenBank/DDBJ whole genome shotgun (WGS) entry which is preliminary data.</text>
</comment>
<sequence>MKKYLLSACAIALLFVSCTETVDVDLNDAPARLVIEASLDWEKGTTGANQTILLSTSTEYFNETRFNPALGATVQVTKQNSGTVFSFADQGNGSYTINDFEPEIGATYVLEVLFDGKTYRAEETLLAVPEIDRVEQSTEGGFDSDAIDVRFYFTDPEGENYYLAKYVATDNPVPTLETRDVEFSEGNELYFQFEPDDDNELQPGDVIDFNLHGISERYYNYMSLLTEQAEGGVGPFQTTPVPLKGNCININDNSDNALGYFRVTELSTTSYTVE</sequence>
<evidence type="ECO:0008006" key="4">
    <source>
        <dbReference type="Google" id="ProtNLM"/>
    </source>
</evidence>
<dbReference type="OrthoDB" id="1430047at2"/>
<dbReference type="Pfam" id="PF14054">
    <property type="entry name" value="DUF4249"/>
    <property type="match status" value="1"/>
</dbReference>
<gene>
    <name evidence="2" type="ORF">B7P33_07970</name>
</gene>
<proteinExistence type="predicted"/>
<dbReference type="RefSeq" id="WP_097440354.1">
    <property type="nucleotide sequence ID" value="NZ_KZ300476.1"/>
</dbReference>
<dbReference type="InterPro" id="IPR025345">
    <property type="entry name" value="DUF4249"/>
</dbReference>
<dbReference type="AlphaFoldDB" id="A0A2A4G8C9"/>
<evidence type="ECO:0000313" key="3">
    <source>
        <dbReference type="Proteomes" id="UP000219559"/>
    </source>
</evidence>
<protein>
    <recommendedName>
        <fullName evidence="4">DUF4249 domain-containing protein</fullName>
    </recommendedName>
</protein>
<dbReference type="PROSITE" id="PS51257">
    <property type="entry name" value="PROKAR_LIPOPROTEIN"/>
    <property type="match status" value="1"/>
</dbReference>
<evidence type="ECO:0000313" key="2">
    <source>
        <dbReference type="EMBL" id="PCE64230.1"/>
    </source>
</evidence>
<feature type="signal peptide" evidence="1">
    <location>
        <begin position="1"/>
        <end position="22"/>
    </location>
</feature>
<evidence type="ECO:0000256" key="1">
    <source>
        <dbReference type="SAM" id="SignalP"/>
    </source>
</evidence>